<dbReference type="STRING" id="5217.A0A4Q1BVV0"/>
<evidence type="ECO:0000256" key="1">
    <source>
        <dbReference type="ARBA" id="ARBA00022741"/>
    </source>
</evidence>
<comment type="caution">
    <text evidence="8">The sequence shown here is derived from an EMBL/GenBank/DDBJ whole genome shotgun (WGS) entry which is preliminary data.</text>
</comment>
<dbReference type="GO" id="GO:0005634">
    <property type="term" value="C:nucleus"/>
    <property type="evidence" value="ECO:0007669"/>
    <property type="project" value="TreeGrafter"/>
</dbReference>
<gene>
    <name evidence="8" type="ORF">M231_00620</name>
</gene>
<dbReference type="VEuPathDB" id="FungiDB:TREMEDRAFT_71902"/>
<dbReference type="InterPro" id="IPR000330">
    <property type="entry name" value="SNF2_N"/>
</dbReference>
<dbReference type="InterPro" id="IPR013083">
    <property type="entry name" value="Znf_RING/FYVE/PHD"/>
</dbReference>
<dbReference type="CDD" id="cd16449">
    <property type="entry name" value="RING-HC"/>
    <property type="match status" value="1"/>
</dbReference>
<organism evidence="8 9">
    <name type="scientific">Tremella mesenterica</name>
    <name type="common">Jelly fungus</name>
    <dbReference type="NCBI Taxonomy" id="5217"/>
    <lineage>
        <taxon>Eukaryota</taxon>
        <taxon>Fungi</taxon>
        <taxon>Dikarya</taxon>
        <taxon>Basidiomycota</taxon>
        <taxon>Agaricomycotina</taxon>
        <taxon>Tremellomycetes</taxon>
        <taxon>Tremellales</taxon>
        <taxon>Tremellaceae</taxon>
        <taxon>Tremella</taxon>
    </lineage>
</organism>
<feature type="region of interest" description="Disordered" evidence="5">
    <location>
        <begin position="1429"/>
        <end position="1459"/>
    </location>
</feature>
<evidence type="ECO:0000313" key="8">
    <source>
        <dbReference type="EMBL" id="RXK42260.1"/>
    </source>
</evidence>
<proteinExistence type="predicted"/>
<feature type="compositionally biased region" description="Acidic residues" evidence="5">
    <location>
        <begin position="244"/>
        <end position="259"/>
    </location>
</feature>
<keyword evidence="1" id="KW-0547">Nucleotide-binding</keyword>
<dbReference type="Pfam" id="PF13920">
    <property type="entry name" value="zf-C3HC4_3"/>
    <property type="match status" value="1"/>
</dbReference>
<dbReference type="PANTHER" id="PTHR45865">
    <property type="entry name" value="E3 UBIQUITIN-PROTEIN LIGASE SHPRH FAMILY MEMBER"/>
    <property type="match status" value="1"/>
</dbReference>
<sequence length="1676" mass="190823">MSIPTSFPTTSTFTTETNCRGYDSCQLQLVFNKALQNLSSKTSKKSFENHDLSIDLLNTRPSLFHLNTTTIETTLEPPIAYYYRWRGGENPYYRSYIQVRDSLCKSVEPLSPLFLFQTEKQVLGYPDIHSLRCERDQLTLRSPGDRIPFLSISMPHTIRKEWLPHSQTRSTQNYLNAIVTLDPSLPRTIGKIKYNDDIERFVLVTNAQMAWIPKVKEQGQQRAPRRRARDQEDSDHDSNHDTGDGSDYDSEDDIDDDEEEDRVEIKIIVTFKIFMDMDKIYEPLPPAGQDLLGLILNSLLPSPTARLPTTEEKDRAVALRYFFASLRPAPQVSLTMAERIQAKELRSTLLPFQLRTVAKLLERENAPGFAVEKPSGDPPGFWSMVDFGESTGSLTYRRLTGELLPLEKKSSKARGKERERDLVMTGLQPPGTEALIDLSGIRGTMLCEEMGLGKTVEAISLIILNQHPSAIPRLDYSKSAIAGSSKEGSINPDDDIPVPLIDLSDGPPGLEDPSLKEWIQAQERAFKDKVTYDPEAQISIAEVPNTLIITPPSLLKQWVAEMKKHAPTLRVCVYGGWKSLQKGIMKRQDEHRKRVEVKDRLKRKRESEATRNKIVTKYTKSRRGEKVKVEIEEQEDIKPGEQDLDEGAVLPLTQKGFIDYLRAHDIVITTYNDLQQDLTVAHPPPERSRRNNTVYKLNERWRSPLVMVEWWRVIMDEVQLCGNSTHAAEMVALIPRRNSLAMSGTPARTDIKDLIGSFRFLRVPIPHNSHIWHRLQQPSFRPAFEGLCRELAVRTTKIEVQNEFDIPQQKRMIVPIELSEIEVAYYNDTLERQRYALGLPLDHDSRMAVNWVLDRAKLRTALVNLRQICTHIQVGQLNGGRIDQRLHLGKGLMTMHEALERMRIDNSSEYNNQLRSQSRAMVRKAQLIILDETDQHRYLKALTILERVRDRLSAQLVPIRKQLTQLLAERGSDDEDIDMSDRNISLADRERGMTMISVLQQIREMLIIMHQCWFFEGDIRHVQKEEEREVAAYNQAETIRREVLSRPLQQSVSSISQLPQALEKSTVLSLTDLQTDILTPRPRGGIETSTLTAQTTELLKILDGNAVLIVEWRKKIVELLSTPVESETTDVPGVGQGQNVENPEKEYYAEALNAQGEVEAYLIAYAAALADRREMMLEERSLLAERDVRTAKQRSTRAAIKAVAEAPDILNVPDEVQEQARALMAERQAFRDARKENDCEKPLKGLLLDLNLAIIHNASREQEVHIAKDLTEIIKSYISTQTKHLEKLNKEIDLFRQTFNKRVIYFAALQEISDSVSAPEFTDPEKDLEPINKEITTAETALARLAVKGRYLEALGMEERNADELKEDCIVCMGSSDDDRAVLLACGHFFCNSCFKELRHSQHIGHRCPSCREPINERAITRIKLVGGHETTSKPSEVSKETKSLLPSASAPGESALSAEEAERILQRDDMDKLRMMDHERMQEISHFDILGEYGSKINFLIKHLLYYRVKEPEARHVIFSNWSDSLNIVLQALNANRIKWVSFDQSSKTRDVVDLFIKDESISVFLLHAERESAGLTLTSCRVVHLLEPVLKHSFELQAIGRVDRLGQKHETAVYCYATMDTIETRILSQGVQNQTSIYLKDPDVTISMPNVVSAAHKGGDVSDGNEEELLRLIL</sequence>
<evidence type="ECO:0000256" key="5">
    <source>
        <dbReference type="SAM" id="MobiDB-lite"/>
    </source>
</evidence>
<dbReference type="FunCoup" id="A0A4Q1BVV0">
    <property type="interactions" value="388"/>
</dbReference>
<dbReference type="SMART" id="SM00487">
    <property type="entry name" value="DEXDc"/>
    <property type="match status" value="1"/>
</dbReference>
<name>A0A4Q1BVV0_TREME</name>
<dbReference type="InterPro" id="IPR001841">
    <property type="entry name" value="Znf_RING"/>
</dbReference>
<dbReference type="Pfam" id="PF26021">
    <property type="entry name" value="Ferritin_C144_05"/>
    <property type="match status" value="1"/>
</dbReference>
<dbReference type="Gene3D" id="3.40.50.300">
    <property type="entry name" value="P-loop containing nucleotide triphosphate hydrolases"/>
    <property type="match status" value="2"/>
</dbReference>
<evidence type="ECO:0008006" key="10">
    <source>
        <dbReference type="Google" id="ProtNLM"/>
    </source>
</evidence>
<reference evidence="8 9" key="1">
    <citation type="submission" date="2016-06" db="EMBL/GenBank/DDBJ databases">
        <title>Evolution of pathogenesis and genome organization in the Tremellales.</title>
        <authorList>
            <person name="Cuomo C."/>
            <person name="Litvintseva A."/>
            <person name="Heitman J."/>
            <person name="Chen Y."/>
            <person name="Sun S."/>
            <person name="Springer D."/>
            <person name="Dromer F."/>
            <person name="Young S."/>
            <person name="Zeng Q."/>
            <person name="Chapman S."/>
            <person name="Gujja S."/>
            <person name="Saif S."/>
            <person name="Birren B."/>
        </authorList>
    </citation>
    <scope>NUCLEOTIDE SEQUENCE [LARGE SCALE GENOMIC DNA]</scope>
    <source>
        <strain evidence="8 9">ATCC 28783</strain>
    </source>
</reference>
<dbReference type="InterPro" id="IPR052583">
    <property type="entry name" value="ATP-helicase/E3_Ub-Ligase"/>
</dbReference>
<keyword evidence="2" id="KW-0378">Hydrolase</keyword>
<dbReference type="Gene3D" id="3.30.40.10">
    <property type="entry name" value="Zinc/RING finger domain, C3HC4 (zinc finger)"/>
    <property type="match status" value="1"/>
</dbReference>
<evidence type="ECO:0000256" key="2">
    <source>
        <dbReference type="ARBA" id="ARBA00022801"/>
    </source>
</evidence>
<dbReference type="GO" id="GO:0061630">
    <property type="term" value="F:ubiquitin protein ligase activity"/>
    <property type="evidence" value="ECO:0007669"/>
    <property type="project" value="TreeGrafter"/>
</dbReference>
<dbReference type="EMBL" id="SDIL01000003">
    <property type="protein sequence ID" value="RXK42260.1"/>
    <property type="molecule type" value="Genomic_DNA"/>
</dbReference>
<dbReference type="InParanoid" id="A0A4Q1BVV0"/>
<dbReference type="Pfam" id="PF00176">
    <property type="entry name" value="SNF2-rel_dom"/>
    <property type="match status" value="1"/>
</dbReference>
<dbReference type="InterPro" id="IPR038718">
    <property type="entry name" value="SNF2-like_sf"/>
</dbReference>
<keyword evidence="4" id="KW-0862">Zinc</keyword>
<dbReference type="InterPro" id="IPR014001">
    <property type="entry name" value="Helicase_ATP-bd"/>
</dbReference>
<dbReference type="GO" id="GO:0016787">
    <property type="term" value="F:hydrolase activity"/>
    <property type="evidence" value="ECO:0007669"/>
    <property type="project" value="UniProtKB-KW"/>
</dbReference>
<keyword evidence="4" id="KW-0479">Metal-binding</keyword>
<keyword evidence="4" id="KW-0863">Zinc-finger</keyword>
<dbReference type="InterPro" id="IPR027417">
    <property type="entry name" value="P-loop_NTPase"/>
</dbReference>
<accession>A0A4Q1BVV0</accession>
<dbReference type="PROSITE" id="PS51192">
    <property type="entry name" value="HELICASE_ATP_BIND_1"/>
    <property type="match status" value="1"/>
</dbReference>
<feature type="domain" description="RING-type" evidence="6">
    <location>
        <begin position="1369"/>
        <end position="1412"/>
    </location>
</feature>
<feature type="region of interest" description="Disordered" evidence="5">
    <location>
        <begin position="214"/>
        <end position="259"/>
    </location>
</feature>
<protein>
    <recommendedName>
        <fullName evidence="10">E3 ubiquitin-protein ligase SHPRH</fullName>
    </recommendedName>
</protein>
<keyword evidence="3" id="KW-0067">ATP-binding</keyword>
<dbReference type="SMART" id="SM00184">
    <property type="entry name" value="RING"/>
    <property type="match status" value="1"/>
</dbReference>
<feature type="domain" description="Helicase ATP-binding" evidence="7">
    <location>
        <begin position="659"/>
        <end position="764"/>
    </location>
</feature>
<dbReference type="InterPro" id="IPR059033">
    <property type="entry name" value="C144_05_dom"/>
</dbReference>
<dbReference type="PANTHER" id="PTHR45865:SF1">
    <property type="entry name" value="E3 UBIQUITIN-PROTEIN LIGASE SHPRH"/>
    <property type="match status" value="1"/>
</dbReference>
<evidence type="ECO:0000259" key="7">
    <source>
        <dbReference type="PROSITE" id="PS51192"/>
    </source>
</evidence>
<evidence type="ECO:0000259" key="6">
    <source>
        <dbReference type="PROSITE" id="PS50089"/>
    </source>
</evidence>
<dbReference type="SUPFAM" id="SSF57850">
    <property type="entry name" value="RING/U-box"/>
    <property type="match status" value="1"/>
</dbReference>
<dbReference type="GO" id="GO:0008270">
    <property type="term" value="F:zinc ion binding"/>
    <property type="evidence" value="ECO:0007669"/>
    <property type="project" value="UniProtKB-KW"/>
</dbReference>
<dbReference type="Gene3D" id="3.40.50.10810">
    <property type="entry name" value="Tandem AAA-ATPase domain"/>
    <property type="match status" value="2"/>
</dbReference>
<keyword evidence="9" id="KW-1185">Reference proteome</keyword>
<dbReference type="GO" id="GO:0005524">
    <property type="term" value="F:ATP binding"/>
    <property type="evidence" value="ECO:0007669"/>
    <property type="project" value="InterPro"/>
</dbReference>
<dbReference type="InterPro" id="IPR049730">
    <property type="entry name" value="SNF2/RAD54-like_C"/>
</dbReference>
<dbReference type="Proteomes" id="UP000289152">
    <property type="component" value="Unassembled WGS sequence"/>
</dbReference>
<dbReference type="GO" id="GO:0000209">
    <property type="term" value="P:protein polyubiquitination"/>
    <property type="evidence" value="ECO:0007669"/>
    <property type="project" value="TreeGrafter"/>
</dbReference>
<dbReference type="PROSITE" id="PS50089">
    <property type="entry name" value="ZF_RING_2"/>
    <property type="match status" value="1"/>
</dbReference>
<evidence type="ECO:0000313" key="9">
    <source>
        <dbReference type="Proteomes" id="UP000289152"/>
    </source>
</evidence>
<evidence type="ECO:0000256" key="3">
    <source>
        <dbReference type="ARBA" id="ARBA00022840"/>
    </source>
</evidence>
<evidence type="ECO:0000256" key="4">
    <source>
        <dbReference type="PROSITE-ProRule" id="PRU00175"/>
    </source>
</evidence>
<dbReference type="OrthoDB" id="5330228at2759"/>
<dbReference type="GO" id="GO:0006974">
    <property type="term" value="P:DNA damage response"/>
    <property type="evidence" value="ECO:0007669"/>
    <property type="project" value="TreeGrafter"/>
</dbReference>
<dbReference type="CDD" id="cd18793">
    <property type="entry name" value="SF2_C_SNF"/>
    <property type="match status" value="1"/>
</dbReference>
<dbReference type="SUPFAM" id="SSF52540">
    <property type="entry name" value="P-loop containing nucleoside triphosphate hydrolases"/>
    <property type="match status" value="2"/>
</dbReference>